<organism evidence="1 2">
    <name type="scientific">Cyclotella cryptica</name>
    <dbReference type="NCBI Taxonomy" id="29204"/>
    <lineage>
        <taxon>Eukaryota</taxon>
        <taxon>Sar</taxon>
        <taxon>Stramenopiles</taxon>
        <taxon>Ochrophyta</taxon>
        <taxon>Bacillariophyta</taxon>
        <taxon>Coscinodiscophyceae</taxon>
        <taxon>Thalassiosirophycidae</taxon>
        <taxon>Stephanodiscales</taxon>
        <taxon>Stephanodiscaceae</taxon>
        <taxon>Cyclotella</taxon>
    </lineage>
</organism>
<dbReference type="PANTHER" id="PTHR33683:SF46">
    <property type="entry name" value="SUSHI DOMAIN-CONTAINING PROTEIN"/>
    <property type="match status" value="1"/>
</dbReference>
<dbReference type="InterPro" id="IPR024079">
    <property type="entry name" value="MetalloPept_cat_dom_sf"/>
</dbReference>
<dbReference type="Proteomes" id="UP001516023">
    <property type="component" value="Unassembled WGS sequence"/>
</dbReference>
<dbReference type="EMBL" id="JABMIG020000300">
    <property type="protein sequence ID" value="KAL3781991.1"/>
    <property type="molecule type" value="Genomic_DNA"/>
</dbReference>
<evidence type="ECO:0000313" key="2">
    <source>
        <dbReference type="Proteomes" id="UP001516023"/>
    </source>
</evidence>
<reference evidence="1 2" key="1">
    <citation type="journal article" date="2020" name="G3 (Bethesda)">
        <title>Improved Reference Genome for Cyclotella cryptica CCMP332, a Model for Cell Wall Morphogenesis, Salinity Adaptation, and Lipid Production in Diatoms (Bacillariophyta).</title>
        <authorList>
            <person name="Roberts W.R."/>
            <person name="Downey K.M."/>
            <person name="Ruck E.C."/>
            <person name="Traller J.C."/>
            <person name="Alverson A.J."/>
        </authorList>
    </citation>
    <scope>NUCLEOTIDE SEQUENCE [LARGE SCALE GENOMIC DNA]</scope>
    <source>
        <strain evidence="1 2">CCMP332</strain>
    </source>
</reference>
<dbReference type="SUPFAM" id="SSF55486">
    <property type="entry name" value="Metalloproteases ('zincins'), catalytic domain"/>
    <property type="match status" value="1"/>
</dbReference>
<dbReference type="AlphaFoldDB" id="A0ABD3P2F4"/>
<accession>A0ABD3P2F4</accession>
<dbReference type="Gene3D" id="3.40.390.10">
    <property type="entry name" value="Collagenase (Catalytic Domain)"/>
    <property type="match status" value="1"/>
</dbReference>
<evidence type="ECO:0008006" key="3">
    <source>
        <dbReference type="Google" id="ProtNLM"/>
    </source>
</evidence>
<protein>
    <recommendedName>
        <fullName evidence="3">Peptidase M12B domain-containing protein</fullName>
    </recommendedName>
</protein>
<gene>
    <name evidence="1" type="ORF">HJC23_013819</name>
</gene>
<evidence type="ECO:0000313" key="1">
    <source>
        <dbReference type="EMBL" id="KAL3781991.1"/>
    </source>
</evidence>
<proteinExistence type="predicted"/>
<name>A0ABD3P2F4_9STRA</name>
<comment type="caution">
    <text evidence="1">The sequence shown here is derived from an EMBL/GenBank/DDBJ whole genome shotgun (WGS) entry which is preliminary data.</text>
</comment>
<keyword evidence="2" id="KW-1185">Reference proteome</keyword>
<dbReference type="Pfam" id="PF13688">
    <property type="entry name" value="Reprolysin_5"/>
    <property type="match status" value="1"/>
</dbReference>
<sequence length="761" mass="83598">MCYNVNIHRKYSSHHHRIADNFSFCPILSLEHENYPSLLMLSYGLASAAAQTVASESGLPGPPVRPSNHRKLTPDANIIQELNHQLASGVAHPRFTLTANFAGDFFTSPEPFEIDVVMTNPSVDEATTFSVEDGPIKPVNSTVNYLISDQTSSSDPFLKGRNEFSLIAVDALNGSVKGIIQKGDKLMKLEQVDGGSAIVTEVSYDPPKDWKCSTQEKERKEAARHLSHDHNHDVDLRNLASHVQNITPHNTERFRKLYLTDDFPNKWSYQIDIFMEVDTAFVNAHDPNDTSNMPNTIAYVNALVTASSAIYEKEIDTHCKRFSCFLCMIPRQFDISLLTCMFFAAVHVMHIKKTSKYDGDSSTSEALNTMETYYSSNTWHFTHPTTGQVPDTHHALIYRSIGGGKAGLEVLCDPLNAYGVTGGMTGSIDDLGGAMFWDISTFMHELGHNFGSGHTHESEYYSPVIDNCGNNNCKSPVTGSTIKNGEATIMSYCHLCSGDELNIGYTFGGNWVGGDRSNVDNWEDNENAVPFNEDPRRVSKVMYEHVSSRGSCTDPYLPVPSQVCSVANEETDCDDKNICTVDTCNGITATCSNEMVSGQCCGNGICEAGESNCSDCGPFTLKTAACNDYCFSKYGVMFDIRAKHDIIITGLTFMLRYGYGDITIYTASGSFADKSTKPGSWTETFYDNYNVDAWAQVKASFAGIEVGAGLTQTFYILSSDKIIVNQASGSIYAEDMYLAVLNPAIALTNEFDGGSGTDYSL</sequence>
<dbReference type="PANTHER" id="PTHR33683">
    <property type="entry name" value="1, PUTATIVE-RELATED"/>
    <property type="match status" value="1"/>
</dbReference>